<evidence type="ECO:0000259" key="4">
    <source>
        <dbReference type="Pfam" id="PF16041"/>
    </source>
</evidence>
<proteinExistence type="predicted"/>
<protein>
    <recommendedName>
        <fullName evidence="7">E3 ubiquitin-protein ligase APD1-4 middle domain-containing protein</fullName>
    </recommendedName>
</protein>
<organism evidence="5 6">
    <name type="scientific">Laodelphax striatellus</name>
    <name type="common">Small brown planthopper</name>
    <name type="synonym">Delphax striatella</name>
    <dbReference type="NCBI Taxonomy" id="195883"/>
    <lineage>
        <taxon>Eukaryota</taxon>
        <taxon>Metazoa</taxon>
        <taxon>Ecdysozoa</taxon>
        <taxon>Arthropoda</taxon>
        <taxon>Hexapoda</taxon>
        <taxon>Insecta</taxon>
        <taxon>Pterygota</taxon>
        <taxon>Neoptera</taxon>
        <taxon>Paraneoptera</taxon>
        <taxon>Hemiptera</taxon>
        <taxon>Auchenorrhyncha</taxon>
        <taxon>Fulgoroidea</taxon>
        <taxon>Delphacidae</taxon>
        <taxon>Criomorphinae</taxon>
        <taxon>Laodelphax</taxon>
    </lineage>
</organism>
<feature type="domain" description="E3 ubiquitin-protein ligase APD1-4 N-terminal" evidence="3">
    <location>
        <begin position="99"/>
        <end position="169"/>
    </location>
</feature>
<dbReference type="AlphaFoldDB" id="A0A482XER0"/>
<name>A0A482XER0_LAOST</name>
<evidence type="ECO:0000256" key="1">
    <source>
        <dbReference type="SAM" id="MobiDB-lite"/>
    </source>
</evidence>
<dbReference type="InParanoid" id="A0A482XER0"/>
<dbReference type="Pfam" id="PF16040">
    <property type="entry name" value="APD1-4_N"/>
    <property type="match status" value="1"/>
</dbReference>
<gene>
    <name evidence="5" type="ORF">LSTR_LSTR006886</name>
</gene>
<dbReference type="InterPro" id="IPR032008">
    <property type="entry name" value="APD1-4_N"/>
</dbReference>
<feature type="compositionally biased region" description="Basic and acidic residues" evidence="1">
    <location>
        <begin position="258"/>
        <end position="268"/>
    </location>
</feature>
<evidence type="ECO:0000313" key="6">
    <source>
        <dbReference type="Proteomes" id="UP000291343"/>
    </source>
</evidence>
<feature type="compositionally biased region" description="Basic and acidic residues" evidence="1">
    <location>
        <begin position="236"/>
        <end position="245"/>
    </location>
</feature>
<dbReference type="EMBL" id="QKKF02011155">
    <property type="protein sequence ID" value="RZF44336.1"/>
    <property type="molecule type" value="Genomic_DNA"/>
</dbReference>
<feature type="transmembrane region" description="Helical" evidence="2">
    <location>
        <begin position="507"/>
        <end position="525"/>
    </location>
</feature>
<dbReference type="PANTHER" id="PTHR39077">
    <property type="entry name" value="DUF4793 DOMAIN-CONTAINING PROTEIN"/>
    <property type="match status" value="1"/>
</dbReference>
<evidence type="ECO:0000256" key="2">
    <source>
        <dbReference type="SAM" id="Phobius"/>
    </source>
</evidence>
<keyword evidence="2" id="KW-0472">Membrane</keyword>
<reference evidence="5 6" key="1">
    <citation type="journal article" date="2017" name="Gigascience">
        <title>Genome sequence of the small brown planthopper, Laodelphax striatellus.</title>
        <authorList>
            <person name="Zhu J."/>
            <person name="Jiang F."/>
            <person name="Wang X."/>
            <person name="Yang P."/>
            <person name="Bao Y."/>
            <person name="Zhao W."/>
            <person name="Wang W."/>
            <person name="Lu H."/>
            <person name="Wang Q."/>
            <person name="Cui N."/>
            <person name="Li J."/>
            <person name="Chen X."/>
            <person name="Luo L."/>
            <person name="Yu J."/>
            <person name="Kang L."/>
            <person name="Cui F."/>
        </authorList>
    </citation>
    <scope>NUCLEOTIDE SEQUENCE [LARGE SCALE GENOMIC DNA]</scope>
    <source>
        <strain evidence="5">Lst14</strain>
    </source>
</reference>
<accession>A0A482XER0</accession>
<evidence type="ECO:0000259" key="3">
    <source>
        <dbReference type="Pfam" id="PF16040"/>
    </source>
</evidence>
<dbReference type="Proteomes" id="UP000291343">
    <property type="component" value="Unassembled WGS sequence"/>
</dbReference>
<dbReference type="OrthoDB" id="6435218at2759"/>
<sequence>MTDKISSKSTMYDNVAFYHQYKYSSMTQLQRLGKMHGARRVICFCFLTAVLPTILVIIPLYLRHSVYADVTYAVAESDVMEIVNGISTIFCQAHSLKMNSSFSAFQVSGEPEISTTNRKHIRLKKSMSLPDDTLEYWGFFLPRGSTVHLSVCSRYDGSRILVVEGEKNLRTCGLDEPSRQGHPTTHMAQGADKVRVLFETVQEILPANEEQEDKHLVEEDEEYYEGESNDEIELEDVGKVEDEHTGPINGRETASANEHTDQMNDRKAASTTFSPLPFAGKDDYDATIKLQRHLRHSRMHRRNELKLEKMGGDESNLNRIKRLQKKLSFEGHKGVLKRRRRRANGIPTHKLDGGMVHGGNARNYSEKDNDSSVSSFENSLLTCYDRHILLTKGFPPSHLCTSVKYLESSHYSMQTTHEVDADGYYYYIFYSDNDHVMNDIHAIFDIHKPTFQFGNYSKGCINTTACTFPIALFSDETVVVEVPTRDGIEHEADDITFLHSTCHPRTAVYAIFPITVLFLILGCSFL</sequence>
<dbReference type="InterPro" id="IPR032010">
    <property type="entry name" value="APD1-4_M"/>
</dbReference>
<keyword evidence="2" id="KW-1133">Transmembrane helix</keyword>
<keyword evidence="6" id="KW-1185">Reference proteome</keyword>
<evidence type="ECO:0008006" key="7">
    <source>
        <dbReference type="Google" id="ProtNLM"/>
    </source>
</evidence>
<comment type="caution">
    <text evidence="5">The sequence shown here is derived from an EMBL/GenBank/DDBJ whole genome shotgun (WGS) entry which is preliminary data.</text>
</comment>
<feature type="domain" description="E3 ubiquitin-protein ligase APD1-4 middle" evidence="4">
    <location>
        <begin position="416"/>
        <end position="523"/>
    </location>
</feature>
<dbReference type="PANTHER" id="PTHR39077:SF2">
    <property type="entry name" value="E3 UBIQUITIN-PROTEIN LIGASE APD1-4 MIDDLE DOMAIN-CONTAINING PROTEIN"/>
    <property type="match status" value="1"/>
</dbReference>
<feature type="compositionally biased region" description="Acidic residues" evidence="1">
    <location>
        <begin position="218"/>
        <end position="235"/>
    </location>
</feature>
<feature type="region of interest" description="Disordered" evidence="1">
    <location>
        <begin position="207"/>
        <end position="281"/>
    </location>
</feature>
<evidence type="ECO:0000313" key="5">
    <source>
        <dbReference type="EMBL" id="RZF44336.1"/>
    </source>
</evidence>
<feature type="transmembrane region" description="Helical" evidence="2">
    <location>
        <begin position="41"/>
        <end position="62"/>
    </location>
</feature>
<dbReference type="Pfam" id="PF16041">
    <property type="entry name" value="APD1-4_M"/>
    <property type="match status" value="1"/>
</dbReference>
<keyword evidence="2" id="KW-0812">Transmembrane</keyword>